<dbReference type="EMBL" id="JPWH01000012">
    <property type="protein sequence ID" value="RCK47625.1"/>
    <property type="molecule type" value="Genomic_DNA"/>
</dbReference>
<comment type="caution">
    <text evidence="1">The sequence shown here is derived from an EMBL/GenBank/DDBJ whole genome shotgun (WGS) entry which is preliminary data.</text>
</comment>
<organism evidence="1 2">
    <name type="scientific">Thalassospira profundimaris</name>
    <dbReference type="NCBI Taxonomy" id="502049"/>
    <lineage>
        <taxon>Bacteria</taxon>
        <taxon>Pseudomonadati</taxon>
        <taxon>Pseudomonadota</taxon>
        <taxon>Alphaproteobacteria</taxon>
        <taxon>Rhodospirillales</taxon>
        <taxon>Thalassospiraceae</taxon>
        <taxon>Thalassospira</taxon>
    </lineage>
</organism>
<accession>A0A367X1S1</accession>
<gene>
    <name evidence="1" type="ORF">TH25_15150</name>
</gene>
<reference evidence="1 2" key="1">
    <citation type="submission" date="2014-07" db="EMBL/GenBank/DDBJ databases">
        <title>Draft genome sequence of Thalassospira profundimaris S25-3-2.</title>
        <authorList>
            <person name="Lai Q."/>
            <person name="Shao Z."/>
        </authorList>
    </citation>
    <scope>NUCLEOTIDE SEQUENCE [LARGE SCALE GENOMIC DNA]</scope>
    <source>
        <strain evidence="1 2">S25-3-2</strain>
    </source>
</reference>
<protein>
    <submittedName>
        <fullName evidence="1">Uncharacterized protein</fullName>
    </submittedName>
</protein>
<dbReference type="Proteomes" id="UP000252517">
    <property type="component" value="Unassembled WGS sequence"/>
</dbReference>
<evidence type="ECO:0000313" key="2">
    <source>
        <dbReference type="Proteomes" id="UP000252517"/>
    </source>
</evidence>
<evidence type="ECO:0000313" key="1">
    <source>
        <dbReference type="EMBL" id="RCK47625.1"/>
    </source>
</evidence>
<proteinExistence type="predicted"/>
<dbReference type="AlphaFoldDB" id="A0A367X1S1"/>
<name>A0A367X1S1_9PROT</name>
<sequence length="80" mass="9243">MPYQIITLFALYQLLPICSFLPKLRLTILRDTGKTRIDTDAWRDREKTAIMMAIGPVDTPVKRFGHNLIATRHPLKGHKK</sequence>